<evidence type="ECO:0000313" key="1">
    <source>
        <dbReference type="EMBL" id="RKF84394.1"/>
    </source>
</evidence>
<dbReference type="Proteomes" id="UP000285326">
    <property type="component" value="Unassembled WGS sequence"/>
</dbReference>
<name>A0A420JC68_9PEZI</name>
<protein>
    <submittedName>
        <fullName evidence="1">Uncharacterized protein</fullName>
    </submittedName>
</protein>
<accession>A0A420JC68</accession>
<organism evidence="1 2">
    <name type="scientific">Golovinomyces cichoracearum</name>
    <dbReference type="NCBI Taxonomy" id="62708"/>
    <lineage>
        <taxon>Eukaryota</taxon>
        <taxon>Fungi</taxon>
        <taxon>Dikarya</taxon>
        <taxon>Ascomycota</taxon>
        <taxon>Pezizomycotina</taxon>
        <taxon>Leotiomycetes</taxon>
        <taxon>Erysiphales</taxon>
        <taxon>Erysiphaceae</taxon>
        <taxon>Golovinomyces</taxon>
    </lineage>
</organism>
<gene>
    <name evidence="1" type="ORF">GcM1_06936</name>
</gene>
<dbReference type="AlphaFoldDB" id="A0A420JC68"/>
<dbReference type="EMBL" id="MCBS01008959">
    <property type="protein sequence ID" value="RKF84394.1"/>
    <property type="molecule type" value="Genomic_DNA"/>
</dbReference>
<proteinExistence type="predicted"/>
<comment type="caution">
    <text evidence="1">The sequence shown here is derived from an EMBL/GenBank/DDBJ whole genome shotgun (WGS) entry which is preliminary data.</text>
</comment>
<sequence>MTLAGSCLYAFHWAHLSPFLAAGDDCSLIRPERSQCSSSNPPIFRRTISLSVRFSKSQEDEEQVKIKPSVARDSSCCSVYRPSPEVLHSY</sequence>
<evidence type="ECO:0000313" key="2">
    <source>
        <dbReference type="Proteomes" id="UP000285326"/>
    </source>
</evidence>
<reference evidence="1 2" key="1">
    <citation type="journal article" date="2018" name="BMC Genomics">
        <title>Comparative genome analyses reveal sequence features reflecting distinct modes of host-adaptation between dicot and monocot powdery mildew.</title>
        <authorList>
            <person name="Wu Y."/>
            <person name="Ma X."/>
            <person name="Pan Z."/>
            <person name="Kale S.D."/>
            <person name="Song Y."/>
            <person name="King H."/>
            <person name="Zhang Q."/>
            <person name="Presley C."/>
            <person name="Deng X."/>
            <person name="Wei C.I."/>
            <person name="Xiao S."/>
        </authorList>
    </citation>
    <scope>NUCLEOTIDE SEQUENCE [LARGE SCALE GENOMIC DNA]</scope>
    <source>
        <strain evidence="1">UMSG1</strain>
    </source>
</reference>